<comment type="similarity">
    <text evidence="1">Belongs to the protein-tyrosine phosphatase family. Non-receptor class dual specificity subfamily.</text>
</comment>
<dbReference type="AlphaFoldDB" id="A0AAN7TSZ5"/>
<dbReference type="InterPro" id="IPR000387">
    <property type="entry name" value="Tyr_Pase_dom"/>
</dbReference>
<dbReference type="EMBL" id="JAVFKY010000006">
    <property type="protein sequence ID" value="KAK5574523.1"/>
    <property type="molecule type" value="Genomic_DNA"/>
</dbReference>
<dbReference type="GO" id="GO:0004722">
    <property type="term" value="F:protein serine/threonine phosphatase activity"/>
    <property type="evidence" value="ECO:0007669"/>
    <property type="project" value="UniProtKB-EC"/>
</dbReference>
<evidence type="ECO:0000256" key="2">
    <source>
        <dbReference type="ARBA" id="ARBA00013064"/>
    </source>
</evidence>
<evidence type="ECO:0000256" key="5">
    <source>
        <dbReference type="ARBA" id="ARBA00047761"/>
    </source>
</evidence>
<dbReference type="GO" id="GO:0005737">
    <property type="term" value="C:cytoplasm"/>
    <property type="evidence" value="ECO:0007669"/>
    <property type="project" value="TreeGrafter"/>
</dbReference>
<dbReference type="PROSITE" id="PS50054">
    <property type="entry name" value="TYR_PHOSPHATASE_DUAL"/>
    <property type="match status" value="1"/>
</dbReference>
<name>A0AAN7TSZ5_9MYCE</name>
<protein>
    <recommendedName>
        <fullName evidence="2">protein-tyrosine-phosphatase</fullName>
        <ecNumber evidence="2">3.1.3.48</ecNumber>
    </recommendedName>
</protein>
<evidence type="ECO:0000256" key="1">
    <source>
        <dbReference type="ARBA" id="ARBA00008601"/>
    </source>
</evidence>
<dbReference type="InterPro" id="IPR029021">
    <property type="entry name" value="Prot-tyrosine_phosphatase-like"/>
</dbReference>
<feature type="domain" description="Tyrosine-protein phosphatase" evidence="6">
    <location>
        <begin position="2"/>
        <end position="143"/>
    </location>
</feature>
<dbReference type="InterPro" id="IPR020422">
    <property type="entry name" value="TYR_PHOSPHATASE_DUAL_dom"/>
</dbReference>
<dbReference type="PROSITE" id="PS50056">
    <property type="entry name" value="TYR_PHOSPHATASE_2"/>
    <property type="match status" value="1"/>
</dbReference>
<proteinExistence type="inferred from homology"/>
<dbReference type="Proteomes" id="UP001344447">
    <property type="component" value="Unassembled WGS sequence"/>
</dbReference>
<sequence length="274" mass="31931">MGISMILDNFLYLGAAKDTKDEKEMDKLKITHIFSCAGTVHSAEKYIIANEKFEDDEQVDISEQIEKAYWFIERARMKKGARVFVHCMAGKSRSASIVLSYLLKRGIYSLSDCLFYLHSRRLEIRPNDGFMNQLCDLEQNLTNRQTLSKVLKEWRSLQSKSIKTKVEVQSLQFIQPTLASTKQANELCSQQMKLISFTFFKIHMNDHQILQLYQKQCSSLQTNTININYFTKIVQEELSNSTKKASDFISIHYYLEWQDIINNLSIYIDSIINK</sequence>
<keyword evidence="9" id="KW-1185">Reference proteome</keyword>
<dbReference type="GO" id="GO:0004725">
    <property type="term" value="F:protein tyrosine phosphatase activity"/>
    <property type="evidence" value="ECO:0007669"/>
    <property type="project" value="UniProtKB-EC"/>
</dbReference>
<comment type="caution">
    <text evidence="8">The sequence shown here is derived from an EMBL/GenBank/DDBJ whole genome shotgun (WGS) entry which is preliminary data.</text>
</comment>
<dbReference type="FunFam" id="3.90.190.10:FF:000120">
    <property type="entry name" value="MAP kinase phosphatase, putative"/>
    <property type="match status" value="1"/>
</dbReference>
<dbReference type="SMART" id="SM00195">
    <property type="entry name" value="DSPc"/>
    <property type="match status" value="1"/>
</dbReference>
<accession>A0AAN7TSZ5</accession>
<feature type="domain" description="Tyrosine specific protein phosphatases" evidence="7">
    <location>
        <begin position="69"/>
        <end position="121"/>
    </location>
</feature>
<dbReference type="CDD" id="cd14498">
    <property type="entry name" value="DSP"/>
    <property type="match status" value="1"/>
</dbReference>
<dbReference type="PANTHER" id="PTHR10159">
    <property type="entry name" value="DUAL SPECIFICITY PROTEIN PHOSPHATASE"/>
    <property type="match status" value="1"/>
</dbReference>
<evidence type="ECO:0000256" key="3">
    <source>
        <dbReference type="ARBA" id="ARBA00022801"/>
    </source>
</evidence>
<dbReference type="SUPFAM" id="SSF52799">
    <property type="entry name" value="(Phosphotyrosine protein) phosphatases II"/>
    <property type="match status" value="1"/>
</dbReference>
<organism evidence="8 9">
    <name type="scientific">Dictyostelium firmibasis</name>
    <dbReference type="NCBI Taxonomy" id="79012"/>
    <lineage>
        <taxon>Eukaryota</taxon>
        <taxon>Amoebozoa</taxon>
        <taxon>Evosea</taxon>
        <taxon>Eumycetozoa</taxon>
        <taxon>Dictyostelia</taxon>
        <taxon>Dictyosteliales</taxon>
        <taxon>Dictyosteliaceae</taxon>
        <taxon>Dictyostelium</taxon>
    </lineage>
</organism>
<dbReference type="InterPro" id="IPR016130">
    <property type="entry name" value="Tyr_Pase_AS"/>
</dbReference>
<dbReference type="PANTHER" id="PTHR10159:SF530">
    <property type="entry name" value="DUAL SPECIFICITY PROTEIN PHOSPHATASE DDB_G0271350-RELATED"/>
    <property type="match status" value="1"/>
</dbReference>
<reference evidence="8 9" key="1">
    <citation type="submission" date="2023-11" db="EMBL/GenBank/DDBJ databases">
        <title>Dfirmibasis_genome.</title>
        <authorList>
            <person name="Edelbroek B."/>
            <person name="Kjellin J."/>
            <person name="Jerlstrom-Hultqvist J."/>
            <person name="Soderbom F."/>
        </authorList>
    </citation>
    <scope>NUCLEOTIDE SEQUENCE [LARGE SCALE GENOMIC DNA]</scope>
    <source>
        <strain evidence="8 9">TNS-C-14</strain>
    </source>
</reference>
<comment type="catalytic activity">
    <reaction evidence="5">
        <text>O-phospho-L-seryl-[protein] + H2O = L-seryl-[protein] + phosphate</text>
        <dbReference type="Rhea" id="RHEA:20629"/>
        <dbReference type="Rhea" id="RHEA-COMP:9863"/>
        <dbReference type="Rhea" id="RHEA-COMP:11604"/>
        <dbReference type="ChEBI" id="CHEBI:15377"/>
        <dbReference type="ChEBI" id="CHEBI:29999"/>
        <dbReference type="ChEBI" id="CHEBI:43474"/>
        <dbReference type="ChEBI" id="CHEBI:83421"/>
        <dbReference type="EC" id="3.1.3.16"/>
    </reaction>
</comment>
<dbReference type="Gene3D" id="3.90.190.10">
    <property type="entry name" value="Protein tyrosine phosphatase superfamily"/>
    <property type="match status" value="1"/>
</dbReference>
<evidence type="ECO:0000313" key="8">
    <source>
        <dbReference type="EMBL" id="KAK5574523.1"/>
    </source>
</evidence>
<evidence type="ECO:0000256" key="4">
    <source>
        <dbReference type="ARBA" id="ARBA00022912"/>
    </source>
</evidence>
<evidence type="ECO:0000259" key="7">
    <source>
        <dbReference type="PROSITE" id="PS50056"/>
    </source>
</evidence>
<dbReference type="EC" id="3.1.3.48" evidence="2"/>
<dbReference type="Pfam" id="PF00782">
    <property type="entry name" value="DSPc"/>
    <property type="match status" value="1"/>
</dbReference>
<gene>
    <name evidence="8" type="ORF">RB653_009776</name>
</gene>
<dbReference type="InterPro" id="IPR000340">
    <property type="entry name" value="Dual-sp_phosphatase_cat-dom"/>
</dbReference>
<dbReference type="GO" id="GO:0043409">
    <property type="term" value="P:negative regulation of MAPK cascade"/>
    <property type="evidence" value="ECO:0007669"/>
    <property type="project" value="TreeGrafter"/>
</dbReference>
<evidence type="ECO:0000313" key="9">
    <source>
        <dbReference type="Proteomes" id="UP001344447"/>
    </source>
</evidence>
<evidence type="ECO:0000259" key="6">
    <source>
        <dbReference type="PROSITE" id="PS50054"/>
    </source>
</evidence>
<dbReference type="PROSITE" id="PS00383">
    <property type="entry name" value="TYR_PHOSPHATASE_1"/>
    <property type="match status" value="1"/>
</dbReference>
<keyword evidence="3" id="KW-0378">Hydrolase</keyword>
<keyword evidence="4" id="KW-0904">Protein phosphatase</keyword>